<feature type="region of interest" description="Disordered" evidence="1">
    <location>
        <begin position="300"/>
        <end position="547"/>
    </location>
</feature>
<dbReference type="PANTHER" id="PTHR31008:SF30">
    <property type="entry name" value="OS06G0196500 PROTEIN"/>
    <property type="match status" value="1"/>
</dbReference>
<organism evidence="2">
    <name type="scientific">Oryza barthii</name>
    <dbReference type="NCBI Taxonomy" id="65489"/>
    <lineage>
        <taxon>Eukaryota</taxon>
        <taxon>Viridiplantae</taxon>
        <taxon>Streptophyta</taxon>
        <taxon>Embryophyta</taxon>
        <taxon>Tracheophyta</taxon>
        <taxon>Spermatophyta</taxon>
        <taxon>Magnoliopsida</taxon>
        <taxon>Liliopsida</taxon>
        <taxon>Poales</taxon>
        <taxon>Poaceae</taxon>
        <taxon>BOP clade</taxon>
        <taxon>Oryzoideae</taxon>
        <taxon>Oryzeae</taxon>
        <taxon>Oryzinae</taxon>
        <taxon>Oryza</taxon>
    </lineage>
</organism>
<reference evidence="2" key="1">
    <citation type="journal article" date="2009" name="Rice">
        <title>De Novo Next Generation Sequencing of Plant Genomes.</title>
        <authorList>
            <person name="Rounsley S."/>
            <person name="Marri P.R."/>
            <person name="Yu Y."/>
            <person name="He R."/>
            <person name="Sisneros N."/>
            <person name="Goicoechea J.L."/>
            <person name="Lee S.J."/>
            <person name="Angelova A."/>
            <person name="Kudrna D."/>
            <person name="Luo M."/>
            <person name="Affourtit J."/>
            <person name="Desany B."/>
            <person name="Knight J."/>
            <person name="Niazi F."/>
            <person name="Egholm M."/>
            <person name="Wing R.A."/>
        </authorList>
    </citation>
    <scope>NUCLEOTIDE SEQUENCE [LARGE SCALE GENOMIC DNA]</scope>
    <source>
        <strain evidence="2">cv. IRGC 105608</strain>
    </source>
</reference>
<evidence type="ECO:0000313" key="2">
    <source>
        <dbReference type="EnsemblPlants" id="OBART06G06130.1"/>
    </source>
</evidence>
<feature type="compositionally biased region" description="Basic and acidic residues" evidence="1">
    <location>
        <begin position="99"/>
        <end position="108"/>
    </location>
</feature>
<dbReference type="PaxDb" id="65489-OBART06G06130.1"/>
<feature type="compositionally biased region" description="Polar residues" evidence="1">
    <location>
        <begin position="457"/>
        <end position="471"/>
    </location>
</feature>
<feature type="compositionally biased region" description="Polar residues" evidence="1">
    <location>
        <begin position="492"/>
        <end position="502"/>
    </location>
</feature>
<dbReference type="Proteomes" id="UP000026960">
    <property type="component" value="Chromosome 6"/>
</dbReference>
<reference evidence="2" key="2">
    <citation type="submission" date="2015-03" db="UniProtKB">
        <authorList>
            <consortium name="EnsemblPlants"/>
        </authorList>
    </citation>
    <scope>IDENTIFICATION</scope>
</reference>
<keyword evidence="3" id="KW-1185">Reference proteome</keyword>
<feature type="compositionally biased region" description="Low complexity" evidence="1">
    <location>
        <begin position="259"/>
        <end position="275"/>
    </location>
</feature>
<name>A0A0D3GDS9_9ORYZ</name>
<dbReference type="Gramene" id="OBART06G06130.1">
    <property type="protein sequence ID" value="OBART06G06130.1"/>
    <property type="gene ID" value="OBART06G06130"/>
</dbReference>
<feature type="compositionally biased region" description="Acidic residues" evidence="1">
    <location>
        <begin position="355"/>
        <end position="364"/>
    </location>
</feature>
<dbReference type="HOGENOM" id="CLU_030759_0_0_1"/>
<dbReference type="PANTHER" id="PTHR31008">
    <property type="entry name" value="COP1-INTERACTING PROTEIN-RELATED"/>
    <property type="match status" value="1"/>
</dbReference>
<sequence>MRGGGGDDDLWAKAAELERQFEGYKRRVAERRSSSAAAAADRHDGDGDGGAVEEVEVVAVGKGRRYDAYVRRRDEKLRQGWRARMERKEAEMKALWARLDVDRRRDGDLAAGNGKQQKPGNLEARPAASPATPRSSSATKATLSRPRTTPRTTTPSPAGAAASPRLSSSNPDARRRAPPQAEPPSTPRKENRVPSAAAASTVAATATPRLRALSRSRSSLKESASSVRDSPRRPPPPPPLPRRSHDGDAGDRPKQQPEPVHAATTTADDAVAPAARSCQSQQQVVLAEIKAAAAFRLRRSGNGAAQGRQPAASPRPVITRQLDGRRRPSDTGKMNSVQISRNSDVEAKNFNLDEGIGEDDDDDTAQSSVEIGSLKITGDSDTEPSYVYITKDIDDEAMNTSQPQPLAASDSNAEEPESLAPHQSEKETRDLEETAMAASSEATAKERPATDREDDSPQSSDQSFYSNVDSSFSHRSELELAASATDSPLHGSPSSTGPSTEQLLEADAAMLRKKREEEEEEEEDEAAAGEINSLLIPSTTTSSSSSVACPVTVQSPMEAVAGFKRFLTFGKKNAAAAAVAPPADDSGIGHGWPSGDSGVRLRICSSDAASDDSDNSYVIPAHGNSVTGFSILAKLCALFSCKACTTEGAHFIGKIPTSTSFVLLVLIVQVQRVLMLAIGDAVSRDNRC</sequence>
<protein>
    <submittedName>
        <fullName evidence="2">Uncharacterized protein</fullName>
    </submittedName>
</protein>
<dbReference type="eggNOG" id="ENOG502R5WV">
    <property type="taxonomic scope" value="Eukaryota"/>
</dbReference>
<feature type="compositionally biased region" description="Acidic residues" evidence="1">
    <location>
        <begin position="517"/>
        <end position="527"/>
    </location>
</feature>
<feature type="compositionally biased region" description="Basic and acidic residues" evidence="1">
    <location>
        <begin position="423"/>
        <end position="432"/>
    </location>
</feature>
<feature type="compositionally biased region" description="Low complexity" evidence="1">
    <location>
        <begin position="124"/>
        <end position="171"/>
    </location>
</feature>
<feature type="compositionally biased region" description="Polar residues" evidence="1">
    <location>
        <begin position="332"/>
        <end position="342"/>
    </location>
</feature>
<feature type="compositionally biased region" description="Basic and acidic residues" evidence="1">
    <location>
        <begin position="243"/>
        <end position="255"/>
    </location>
</feature>
<feature type="region of interest" description="Disordered" evidence="1">
    <location>
        <begin position="98"/>
        <end position="283"/>
    </location>
</feature>
<accession>A0A0D3GDS9</accession>
<evidence type="ECO:0000256" key="1">
    <source>
        <dbReference type="SAM" id="MobiDB-lite"/>
    </source>
</evidence>
<feature type="region of interest" description="Disordered" evidence="1">
    <location>
        <begin position="26"/>
        <end position="52"/>
    </location>
</feature>
<dbReference type="EnsemblPlants" id="OBART06G06130.1">
    <property type="protein sequence ID" value="OBART06G06130.1"/>
    <property type="gene ID" value="OBART06G06130"/>
</dbReference>
<evidence type="ECO:0000313" key="3">
    <source>
        <dbReference type="Proteomes" id="UP000026960"/>
    </source>
</evidence>
<proteinExistence type="predicted"/>
<dbReference type="AlphaFoldDB" id="A0A0D3GDS9"/>
<feature type="compositionally biased region" description="Low complexity" evidence="1">
    <location>
        <begin position="193"/>
        <end position="228"/>
    </location>
</feature>